<dbReference type="HOGENOM" id="CLU_970032_0_0_1"/>
<dbReference type="EMBL" id="GL883132">
    <property type="protein sequence ID" value="EGG02194.1"/>
    <property type="molecule type" value="Genomic_DNA"/>
</dbReference>
<feature type="compositionally biased region" description="Basic and acidic residues" evidence="1">
    <location>
        <begin position="1"/>
        <end position="21"/>
    </location>
</feature>
<evidence type="ECO:0000313" key="3">
    <source>
        <dbReference type="Proteomes" id="UP000001072"/>
    </source>
</evidence>
<feature type="compositionally biased region" description="Polar residues" evidence="1">
    <location>
        <begin position="172"/>
        <end position="197"/>
    </location>
</feature>
<name>F4RZB5_MELLP</name>
<dbReference type="Proteomes" id="UP000001072">
    <property type="component" value="Unassembled WGS sequence"/>
</dbReference>
<feature type="compositionally biased region" description="Low complexity" evidence="1">
    <location>
        <begin position="105"/>
        <end position="121"/>
    </location>
</feature>
<dbReference type="KEGG" id="mlr:MELLADRAFT_72820"/>
<evidence type="ECO:0000256" key="1">
    <source>
        <dbReference type="SAM" id="MobiDB-lite"/>
    </source>
</evidence>
<dbReference type="RefSeq" id="XP_007414451.1">
    <property type="nucleotide sequence ID" value="XM_007414389.1"/>
</dbReference>
<evidence type="ECO:0000313" key="2">
    <source>
        <dbReference type="EMBL" id="EGG02194.1"/>
    </source>
</evidence>
<dbReference type="GeneID" id="18932203"/>
<protein>
    <submittedName>
        <fullName evidence="2">Uncharacterized protein</fullName>
    </submittedName>
</protein>
<feature type="region of interest" description="Disordered" evidence="1">
    <location>
        <begin position="90"/>
        <end position="235"/>
    </location>
</feature>
<dbReference type="AlphaFoldDB" id="F4RZB5"/>
<feature type="region of interest" description="Disordered" evidence="1">
    <location>
        <begin position="1"/>
        <end position="76"/>
    </location>
</feature>
<keyword evidence="3" id="KW-1185">Reference proteome</keyword>
<dbReference type="OrthoDB" id="10600631at2759"/>
<feature type="compositionally biased region" description="Acidic residues" evidence="1">
    <location>
        <begin position="49"/>
        <end position="74"/>
    </location>
</feature>
<sequence length="287" mass="32716">MVTKKFQEDQVKRYLSEHEKPSVLNRTRQDLGLSPRHQQTHLDSILESYGEEDTDQEEEDSNFQLDEIIDENDDDQTKWNKVESLLSRLPCRLPDLETESESDQKVSSSSDSFKTLSNSSSPLKINKPNLPNHMVRNEEGSGFQANQTNLRKSEAPKRFYPIEPPEPKPSRKTIQVSNHTSENPTSTISNKSESSKQIPVLVPQPWGRARDQRRQTQTIHPTKRSSEFHHSTNSRKLKNLSQLEFKNKHLSGLSKSFKSGLQGNWGSLGLKNGELPPPVPGLPKRFV</sequence>
<dbReference type="VEuPathDB" id="FungiDB:MELLADRAFT_72820"/>
<organism evidence="3">
    <name type="scientific">Melampsora larici-populina (strain 98AG31 / pathotype 3-4-7)</name>
    <name type="common">Poplar leaf rust fungus</name>
    <dbReference type="NCBI Taxonomy" id="747676"/>
    <lineage>
        <taxon>Eukaryota</taxon>
        <taxon>Fungi</taxon>
        <taxon>Dikarya</taxon>
        <taxon>Basidiomycota</taxon>
        <taxon>Pucciniomycotina</taxon>
        <taxon>Pucciniomycetes</taxon>
        <taxon>Pucciniales</taxon>
        <taxon>Melampsoraceae</taxon>
        <taxon>Melampsora</taxon>
    </lineage>
</organism>
<accession>F4RZB5</accession>
<gene>
    <name evidence="2" type="ORF">MELLADRAFT_72820</name>
</gene>
<reference evidence="3" key="1">
    <citation type="journal article" date="2011" name="Proc. Natl. Acad. Sci. U.S.A.">
        <title>Obligate biotrophy features unraveled by the genomic analysis of rust fungi.</title>
        <authorList>
            <person name="Duplessis S."/>
            <person name="Cuomo C.A."/>
            <person name="Lin Y.-C."/>
            <person name="Aerts A."/>
            <person name="Tisserant E."/>
            <person name="Veneault-Fourrey C."/>
            <person name="Joly D.L."/>
            <person name="Hacquard S."/>
            <person name="Amselem J."/>
            <person name="Cantarel B.L."/>
            <person name="Chiu R."/>
            <person name="Coutinho P.M."/>
            <person name="Feau N."/>
            <person name="Field M."/>
            <person name="Frey P."/>
            <person name="Gelhaye E."/>
            <person name="Goldberg J."/>
            <person name="Grabherr M.G."/>
            <person name="Kodira C.D."/>
            <person name="Kohler A."/>
            <person name="Kuees U."/>
            <person name="Lindquist E.A."/>
            <person name="Lucas S.M."/>
            <person name="Mago R."/>
            <person name="Mauceli E."/>
            <person name="Morin E."/>
            <person name="Murat C."/>
            <person name="Pangilinan J.L."/>
            <person name="Park R."/>
            <person name="Pearson M."/>
            <person name="Quesneville H."/>
            <person name="Rouhier N."/>
            <person name="Sakthikumar S."/>
            <person name="Salamov A.A."/>
            <person name="Schmutz J."/>
            <person name="Selles B."/>
            <person name="Shapiro H."/>
            <person name="Tanguay P."/>
            <person name="Tuskan G.A."/>
            <person name="Henrissat B."/>
            <person name="Van de Peer Y."/>
            <person name="Rouze P."/>
            <person name="Ellis J.G."/>
            <person name="Dodds P.N."/>
            <person name="Schein J.E."/>
            <person name="Zhong S."/>
            <person name="Hamelin R.C."/>
            <person name="Grigoriev I.V."/>
            <person name="Szabo L.J."/>
            <person name="Martin F."/>
        </authorList>
    </citation>
    <scope>NUCLEOTIDE SEQUENCE [LARGE SCALE GENOMIC DNA]</scope>
    <source>
        <strain evidence="3">98AG31 / pathotype 3-4-7</strain>
    </source>
</reference>
<proteinExistence type="predicted"/>
<dbReference type="InParanoid" id="F4RZB5"/>